<proteinExistence type="inferred from homology"/>
<dbReference type="GO" id="GO:0006508">
    <property type="term" value="P:proteolysis"/>
    <property type="evidence" value="ECO:0007669"/>
    <property type="project" value="UniProtKB-KW"/>
</dbReference>
<dbReference type="Proteomes" id="UP001190700">
    <property type="component" value="Unassembled WGS sequence"/>
</dbReference>
<dbReference type="EMBL" id="LGRX02005220">
    <property type="protein sequence ID" value="KAK3278919.1"/>
    <property type="molecule type" value="Genomic_DNA"/>
</dbReference>
<evidence type="ECO:0000256" key="4">
    <source>
        <dbReference type="ARBA" id="ARBA00022807"/>
    </source>
</evidence>
<dbReference type="Pfam" id="PF00648">
    <property type="entry name" value="Peptidase_C2"/>
    <property type="match status" value="1"/>
</dbReference>
<keyword evidence="2" id="KW-0645">Protease</keyword>
<evidence type="ECO:0000256" key="2">
    <source>
        <dbReference type="ARBA" id="ARBA00022670"/>
    </source>
</evidence>
<accession>A0AAE0GIZ0</accession>
<comment type="caution">
    <text evidence="5">Lacks conserved residue(s) required for the propagation of feature annotation.</text>
</comment>
<dbReference type="InterPro" id="IPR038765">
    <property type="entry name" value="Papain-like_cys_pep_sf"/>
</dbReference>
<keyword evidence="4" id="KW-0788">Thiol protease</keyword>
<evidence type="ECO:0000256" key="3">
    <source>
        <dbReference type="ARBA" id="ARBA00022801"/>
    </source>
</evidence>
<evidence type="ECO:0000256" key="1">
    <source>
        <dbReference type="ARBA" id="ARBA00007623"/>
    </source>
</evidence>
<comment type="similarity">
    <text evidence="1">Belongs to the peptidase C2 family.</text>
</comment>
<feature type="domain" description="Calpain catalytic" evidence="6">
    <location>
        <begin position="13"/>
        <end position="113"/>
    </location>
</feature>
<dbReference type="SUPFAM" id="SSF54001">
    <property type="entry name" value="Cysteine proteinases"/>
    <property type="match status" value="1"/>
</dbReference>
<keyword evidence="8" id="KW-1185">Reference proteome</keyword>
<organism evidence="7 8">
    <name type="scientific">Cymbomonas tetramitiformis</name>
    <dbReference type="NCBI Taxonomy" id="36881"/>
    <lineage>
        <taxon>Eukaryota</taxon>
        <taxon>Viridiplantae</taxon>
        <taxon>Chlorophyta</taxon>
        <taxon>Pyramimonadophyceae</taxon>
        <taxon>Pyramimonadales</taxon>
        <taxon>Pyramimonadaceae</taxon>
        <taxon>Cymbomonas</taxon>
    </lineage>
</organism>
<dbReference type="PANTHER" id="PTHR10183">
    <property type="entry name" value="CALPAIN"/>
    <property type="match status" value="1"/>
</dbReference>
<protein>
    <recommendedName>
        <fullName evidence="6">Calpain catalytic domain-containing protein</fullName>
    </recommendedName>
</protein>
<name>A0AAE0GIZ0_9CHLO</name>
<reference evidence="7 8" key="1">
    <citation type="journal article" date="2015" name="Genome Biol. Evol.">
        <title>Comparative Genomics of a Bacterivorous Green Alga Reveals Evolutionary Causalities and Consequences of Phago-Mixotrophic Mode of Nutrition.</title>
        <authorList>
            <person name="Burns J.A."/>
            <person name="Paasch A."/>
            <person name="Narechania A."/>
            <person name="Kim E."/>
        </authorList>
    </citation>
    <scope>NUCLEOTIDE SEQUENCE [LARGE SCALE GENOMIC DNA]</scope>
    <source>
        <strain evidence="7 8">PLY_AMNH</strain>
    </source>
</reference>
<evidence type="ECO:0000256" key="5">
    <source>
        <dbReference type="PROSITE-ProRule" id="PRU00239"/>
    </source>
</evidence>
<dbReference type="PROSITE" id="PS50203">
    <property type="entry name" value="CALPAIN_CAT"/>
    <property type="match status" value="1"/>
</dbReference>
<dbReference type="GO" id="GO:0004198">
    <property type="term" value="F:calcium-dependent cysteine-type endopeptidase activity"/>
    <property type="evidence" value="ECO:0007669"/>
    <property type="project" value="InterPro"/>
</dbReference>
<keyword evidence="3" id="KW-0378">Hydrolase</keyword>
<gene>
    <name evidence="7" type="ORF">CYMTET_13170</name>
</gene>
<evidence type="ECO:0000313" key="7">
    <source>
        <dbReference type="EMBL" id="KAK3278919.1"/>
    </source>
</evidence>
<dbReference type="InterPro" id="IPR001300">
    <property type="entry name" value="Peptidase_C2_calpain_cat"/>
</dbReference>
<dbReference type="InterPro" id="IPR022684">
    <property type="entry name" value="Calpain_cysteine_protease"/>
</dbReference>
<evidence type="ECO:0000313" key="8">
    <source>
        <dbReference type="Proteomes" id="UP001190700"/>
    </source>
</evidence>
<comment type="caution">
    <text evidence="7">The sequence shown here is derived from an EMBL/GenBank/DDBJ whole genome shotgun (WGS) entry which is preliminary data.</text>
</comment>
<sequence length="147" mass="16039">MKLFENGTCQAADVMQGRISDCWLMQSIAAAAYRFPELVVESINPKVPSEQGVYSLRRHEAVRLSCLNAQGAGLWVMLMEKAFAKLGGGYSSLNNKKTSESSGSALCRILGGIPGMNLWNESPWEQLIKSESLWEQLVEGAQKGGPC</sequence>
<evidence type="ECO:0000259" key="6">
    <source>
        <dbReference type="PROSITE" id="PS50203"/>
    </source>
</evidence>
<dbReference type="AlphaFoldDB" id="A0AAE0GIZ0"/>
<dbReference type="PANTHER" id="PTHR10183:SF379">
    <property type="entry name" value="CALPAIN-5"/>
    <property type="match status" value="1"/>
</dbReference>